<dbReference type="Proteomes" id="UP000194040">
    <property type="component" value="Unassembled WGS sequence"/>
</dbReference>
<accession>A0ABX3XJQ1</accession>
<evidence type="ECO:0000313" key="2">
    <source>
        <dbReference type="Proteomes" id="UP000194040"/>
    </source>
</evidence>
<protein>
    <recommendedName>
        <fullName evidence="3">Transposase</fullName>
    </recommendedName>
</protein>
<name>A0ABX3XJQ1_9GAMM</name>
<dbReference type="EMBL" id="LUTQ01000006">
    <property type="protein sequence ID" value="OSN11335.1"/>
    <property type="molecule type" value="Genomic_DNA"/>
</dbReference>
<keyword evidence="2" id="KW-1185">Reference proteome</keyword>
<gene>
    <name evidence="1" type="ORF">AU512_03430</name>
</gene>
<reference evidence="1 2" key="1">
    <citation type="submission" date="2016-02" db="EMBL/GenBank/DDBJ databases">
        <title>Species-wide whole genome sequencing reveals diversity, host range in Lonsdalea quercina.</title>
        <authorList>
            <person name="Li Y."/>
        </authorList>
    </citation>
    <scope>NUCLEOTIDE SEQUENCE [LARGE SCALE GENOMIC DNA]</scope>
    <source>
        <strain evidence="1 2">LMG 26265</strain>
    </source>
</reference>
<evidence type="ECO:0000313" key="1">
    <source>
        <dbReference type="EMBL" id="OSN11335.1"/>
    </source>
</evidence>
<comment type="caution">
    <text evidence="1">The sequence shown here is derived from an EMBL/GenBank/DDBJ whole genome shotgun (WGS) entry which is preliminary data.</text>
</comment>
<sequence length="79" mass="9439">MQAFTYRNIHAFIIERIISPQPKPQINVIEGQIEWRIPSPEIKYQSRLSISDNWKPGALNYVKQVINRYQHTRCANYHE</sequence>
<organism evidence="1 2">
    <name type="scientific">Lonsdalea iberica</name>
    <dbReference type="NCBI Taxonomy" id="1082703"/>
    <lineage>
        <taxon>Bacteria</taxon>
        <taxon>Pseudomonadati</taxon>
        <taxon>Pseudomonadota</taxon>
        <taxon>Gammaproteobacteria</taxon>
        <taxon>Enterobacterales</taxon>
        <taxon>Pectobacteriaceae</taxon>
        <taxon>Lonsdalea</taxon>
    </lineage>
</organism>
<evidence type="ECO:0008006" key="3">
    <source>
        <dbReference type="Google" id="ProtNLM"/>
    </source>
</evidence>
<proteinExistence type="predicted"/>